<name>W4L8Q7_9BACT</name>
<dbReference type="EMBL" id="AZHX01002475">
    <property type="protein sequence ID" value="ETW94397.1"/>
    <property type="molecule type" value="Genomic_DNA"/>
</dbReference>
<dbReference type="InterPro" id="IPR037914">
    <property type="entry name" value="SpoVT-AbrB_sf"/>
</dbReference>
<proteinExistence type="predicted"/>
<organism evidence="1 2">
    <name type="scientific">Candidatus Entotheonella gemina</name>
    <dbReference type="NCBI Taxonomy" id="1429439"/>
    <lineage>
        <taxon>Bacteria</taxon>
        <taxon>Pseudomonadati</taxon>
        <taxon>Nitrospinota/Tectimicrobiota group</taxon>
        <taxon>Candidatus Tectimicrobiota</taxon>
        <taxon>Candidatus Entotheonellia</taxon>
        <taxon>Candidatus Entotheonellales</taxon>
        <taxon>Candidatus Entotheonellaceae</taxon>
        <taxon>Candidatus Entotheonella</taxon>
    </lineage>
</organism>
<dbReference type="HOGENOM" id="CLU_2521430_0_0_7"/>
<dbReference type="Proteomes" id="UP000019140">
    <property type="component" value="Unassembled WGS sequence"/>
</dbReference>
<sequence>MNVLKIEDPSHIELPVEVGERLGLKQGDVIIITIEDQRVIMEKRASSPVDASFGLWRDLPPDREHIDTLRDEWDERLNEQLHDE</sequence>
<evidence type="ECO:0008006" key="3">
    <source>
        <dbReference type="Google" id="ProtNLM"/>
    </source>
</evidence>
<dbReference type="AlphaFoldDB" id="W4L8Q7"/>
<reference evidence="1 2" key="1">
    <citation type="journal article" date="2014" name="Nature">
        <title>An environmental bacterial taxon with a large and distinct metabolic repertoire.</title>
        <authorList>
            <person name="Wilson M.C."/>
            <person name="Mori T."/>
            <person name="Ruckert C."/>
            <person name="Uria A.R."/>
            <person name="Helf M.J."/>
            <person name="Takada K."/>
            <person name="Gernert C."/>
            <person name="Steffens U.A."/>
            <person name="Heycke N."/>
            <person name="Schmitt S."/>
            <person name="Rinke C."/>
            <person name="Helfrich E.J."/>
            <person name="Brachmann A.O."/>
            <person name="Gurgui C."/>
            <person name="Wakimoto T."/>
            <person name="Kracht M."/>
            <person name="Crusemann M."/>
            <person name="Hentschel U."/>
            <person name="Abe I."/>
            <person name="Matsunaga S."/>
            <person name="Kalinowski J."/>
            <person name="Takeyama H."/>
            <person name="Piel J."/>
        </authorList>
    </citation>
    <scope>NUCLEOTIDE SEQUENCE [LARGE SCALE GENOMIC DNA]</scope>
    <source>
        <strain evidence="2">TSY2</strain>
    </source>
</reference>
<gene>
    <name evidence="1" type="ORF">ETSY2_49850</name>
</gene>
<dbReference type="Gene3D" id="2.10.260.10">
    <property type="match status" value="1"/>
</dbReference>
<evidence type="ECO:0000313" key="1">
    <source>
        <dbReference type="EMBL" id="ETW94397.1"/>
    </source>
</evidence>
<keyword evidence="2" id="KW-1185">Reference proteome</keyword>
<accession>W4L8Q7</accession>
<dbReference type="SUPFAM" id="SSF89447">
    <property type="entry name" value="AbrB/MazE/MraZ-like"/>
    <property type="match status" value="1"/>
</dbReference>
<comment type="caution">
    <text evidence="1">The sequence shown here is derived from an EMBL/GenBank/DDBJ whole genome shotgun (WGS) entry which is preliminary data.</text>
</comment>
<evidence type="ECO:0000313" key="2">
    <source>
        <dbReference type="Proteomes" id="UP000019140"/>
    </source>
</evidence>
<protein>
    <recommendedName>
        <fullName evidence="3">SpoVT-AbrB domain-containing protein</fullName>
    </recommendedName>
</protein>